<evidence type="ECO:0000313" key="7">
    <source>
        <dbReference type="EMBL" id="GFT71992.1"/>
    </source>
</evidence>
<organism evidence="7 8">
    <name type="scientific">Nephila pilipes</name>
    <name type="common">Giant wood spider</name>
    <name type="synonym">Nephila maculata</name>
    <dbReference type="NCBI Taxonomy" id="299642"/>
    <lineage>
        <taxon>Eukaryota</taxon>
        <taxon>Metazoa</taxon>
        <taxon>Ecdysozoa</taxon>
        <taxon>Arthropoda</taxon>
        <taxon>Chelicerata</taxon>
        <taxon>Arachnida</taxon>
        <taxon>Araneae</taxon>
        <taxon>Araneomorphae</taxon>
        <taxon>Entelegynae</taxon>
        <taxon>Araneoidea</taxon>
        <taxon>Nephilidae</taxon>
        <taxon>Nephila</taxon>
    </lineage>
</organism>
<keyword evidence="4" id="KW-0833">Ubl conjugation pathway</keyword>
<comment type="caution">
    <text evidence="7">The sequence shown here is derived from an EMBL/GenBank/DDBJ whole genome shotgun (WGS) entry which is preliminary data.</text>
</comment>
<name>A0A8X6PHU5_NEPPI</name>
<dbReference type="PROSITE" id="PS50600">
    <property type="entry name" value="ULP_PROTEASE"/>
    <property type="match status" value="1"/>
</dbReference>
<comment type="similarity">
    <text evidence="1">Belongs to the peptidase C48 family.</text>
</comment>
<dbReference type="GO" id="GO:0006508">
    <property type="term" value="P:proteolysis"/>
    <property type="evidence" value="ECO:0007669"/>
    <property type="project" value="UniProtKB-KW"/>
</dbReference>
<keyword evidence="5" id="KW-0378">Hydrolase</keyword>
<proteinExistence type="inferred from homology"/>
<reference evidence="7" key="1">
    <citation type="submission" date="2020-08" db="EMBL/GenBank/DDBJ databases">
        <title>Multicomponent nature underlies the extraordinary mechanical properties of spider dragline silk.</title>
        <authorList>
            <person name="Kono N."/>
            <person name="Nakamura H."/>
            <person name="Mori M."/>
            <person name="Yoshida Y."/>
            <person name="Ohtoshi R."/>
            <person name="Malay A.D."/>
            <person name="Moran D.A.P."/>
            <person name="Tomita M."/>
            <person name="Numata K."/>
            <person name="Arakawa K."/>
        </authorList>
    </citation>
    <scope>NUCLEOTIDE SEQUENCE</scope>
</reference>
<dbReference type="GO" id="GO:0070139">
    <property type="term" value="F:SUMO-specific endopeptidase activity"/>
    <property type="evidence" value="ECO:0007669"/>
    <property type="project" value="TreeGrafter"/>
</dbReference>
<evidence type="ECO:0000313" key="8">
    <source>
        <dbReference type="Proteomes" id="UP000887013"/>
    </source>
</evidence>
<evidence type="ECO:0000259" key="6">
    <source>
        <dbReference type="PROSITE" id="PS50600"/>
    </source>
</evidence>
<dbReference type="SUPFAM" id="SSF54001">
    <property type="entry name" value="Cysteine proteinases"/>
    <property type="match status" value="1"/>
</dbReference>
<dbReference type="Gene3D" id="3.40.395.10">
    <property type="entry name" value="Adenoviral Proteinase, Chain A"/>
    <property type="match status" value="2"/>
</dbReference>
<dbReference type="AlphaFoldDB" id="A0A8X6PHU5"/>
<gene>
    <name evidence="7" type="ORF">NPIL_656791</name>
</gene>
<dbReference type="InterPro" id="IPR051947">
    <property type="entry name" value="Sentrin-specific_protease"/>
</dbReference>
<keyword evidence="3" id="KW-0645">Protease</keyword>
<dbReference type="InterPro" id="IPR003653">
    <property type="entry name" value="Peptidase_C48_C"/>
</dbReference>
<keyword evidence="2" id="KW-0597">Phosphoprotein</keyword>
<evidence type="ECO:0000256" key="2">
    <source>
        <dbReference type="ARBA" id="ARBA00022553"/>
    </source>
</evidence>
<evidence type="ECO:0000256" key="5">
    <source>
        <dbReference type="ARBA" id="ARBA00022801"/>
    </source>
</evidence>
<sequence length="297" mass="34721">MATTKILANNKDLKIRKSFVIVHYQSKFPPGYIYVRYSDAKRVESEDQAPKDVASKCVGRSKWLNDVLIDYYMEYIYDTKLTEDQKGKTYILNSYFYPSLIHAINRNHGKACIYVFDSIYNYDRGEAAGLLLRNYLQAMHKAQHGFDKDFTKMKIFVVQSPQQCNFYDCGLYLLKNVEMFFKNTSLFNTPMPDVRNWFSQADIYVVRREIYAAICSSLKKRFNDIRAKKEQECKKQLSDNGLVFSDKENAALLVHNLESSFQENSTPYDDDLIEKTESMVQNYLETHTNFNSPLPLK</sequence>
<dbReference type="GO" id="GO:0005737">
    <property type="term" value="C:cytoplasm"/>
    <property type="evidence" value="ECO:0007669"/>
    <property type="project" value="TreeGrafter"/>
</dbReference>
<feature type="domain" description="Ubiquitin-like protease family profile" evidence="6">
    <location>
        <begin position="33"/>
        <end position="180"/>
    </location>
</feature>
<dbReference type="Pfam" id="PF02902">
    <property type="entry name" value="Peptidase_C48"/>
    <property type="match status" value="1"/>
</dbReference>
<keyword evidence="8" id="KW-1185">Reference proteome</keyword>
<dbReference type="EMBL" id="BMAW01116758">
    <property type="protein sequence ID" value="GFT71992.1"/>
    <property type="molecule type" value="Genomic_DNA"/>
</dbReference>
<evidence type="ECO:0000256" key="1">
    <source>
        <dbReference type="ARBA" id="ARBA00005234"/>
    </source>
</evidence>
<dbReference type="Proteomes" id="UP000887013">
    <property type="component" value="Unassembled WGS sequence"/>
</dbReference>
<protein>
    <recommendedName>
        <fullName evidence="6">Ubiquitin-like protease family profile domain-containing protein</fullName>
    </recommendedName>
</protein>
<dbReference type="GO" id="GO:0016926">
    <property type="term" value="P:protein desumoylation"/>
    <property type="evidence" value="ECO:0007669"/>
    <property type="project" value="TreeGrafter"/>
</dbReference>
<dbReference type="PANTHER" id="PTHR46896">
    <property type="entry name" value="SENTRIN-SPECIFIC PROTEASE"/>
    <property type="match status" value="1"/>
</dbReference>
<evidence type="ECO:0000256" key="4">
    <source>
        <dbReference type="ARBA" id="ARBA00022786"/>
    </source>
</evidence>
<accession>A0A8X6PHU5</accession>
<dbReference type="GO" id="GO:0005634">
    <property type="term" value="C:nucleus"/>
    <property type="evidence" value="ECO:0007669"/>
    <property type="project" value="TreeGrafter"/>
</dbReference>
<dbReference type="InterPro" id="IPR038765">
    <property type="entry name" value="Papain-like_cys_pep_sf"/>
</dbReference>
<dbReference type="OrthoDB" id="6492864at2759"/>
<evidence type="ECO:0000256" key="3">
    <source>
        <dbReference type="ARBA" id="ARBA00022670"/>
    </source>
</evidence>
<dbReference type="PANTHER" id="PTHR46896:SF3">
    <property type="entry name" value="FI06413P-RELATED"/>
    <property type="match status" value="1"/>
</dbReference>